<dbReference type="Proteomes" id="UP000611640">
    <property type="component" value="Chromosome"/>
</dbReference>
<gene>
    <name evidence="3" type="ORF">Athai_03660</name>
</gene>
<feature type="transmembrane region" description="Helical" evidence="2">
    <location>
        <begin position="40"/>
        <end position="63"/>
    </location>
</feature>
<evidence type="ECO:0000313" key="3">
    <source>
        <dbReference type="EMBL" id="BCJ32863.1"/>
    </source>
</evidence>
<dbReference type="KEGG" id="atl:Athai_03660"/>
<feature type="region of interest" description="Disordered" evidence="1">
    <location>
        <begin position="66"/>
        <end position="111"/>
    </location>
</feature>
<proteinExistence type="predicted"/>
<organism evidence="3 4">
    <name type="scientific">Actinocatenispora thailandica</name>
    <dbReference type="NCBI Taxonomy" id="227318"/>
    <lineage>
        <taxon>Bacteria</taxon>
        <taxon>Bacillati</taxon>
        <taxon>Actinomycetota</taxon>
        <taxon>Actinomycetes</taxon>
        <taxon>Micromonosporales</taxon>
        <taxon>Micromonosporaceae</taxon>
        <taxon>Actinocatenispora</taxon>
    </lineage>
</organism>
<feature type="region of interest" description="Disordered" evidence="1">
    <location>
        <begin position="245"/>
        <end position="273"/>
    </location>
</feature>
<evidence type="ECO:0000256" key="2">
    <source>
        <dbReference type="SAM" id="Phobius"/>
    </source>
</evidence>
<sequence length="286" mass="29927">MDEDDIKDVLRRALPDQLPPGALDRARLVRDGRRLRRRRAVGLGGTGVAAVAAVATVVGVAALQPGSDGRQAVPAGPRATVRHTPGPDRAGTASPRPSHQQSAESTGQRVTRLTDEVKSVLGKLVPGASYSVRSYPAPTNEFPPLQLIQRQHTWYEAKALLTTKAGTGSIDIGIMPAAGTDAVQVAGCATPGPPRYQKGTFACETRHSQGLSVTVRTERNPNGALIIHVATRLDPATVVSVEVSNIDPNDVPPEKFPNAPTPRAKQPAVSADQAVALATDPGLSLA</sequence>
<keyword evidence="2" id="KW-1133">Transmembrane helix</keyword>
<feature type="compositionally biased region" description="Polar residues" evidence="1">
    <location>
        <begin position="95"/>
        <end position="111"/>
    </location>
</feature>
<keyword evidence="2" id="KW-0472">Membrane</keyword>
<reference evidence="3 4" key="1">
    <citation type="submission" date="2020-08" db="EMBL/GenBank/DDBJ databases">
        <title>Whole genome shotgun sequence of Actinocatenispora thailandica NBRC 105041.</title>
        <authorList>
            <person name="Komaki H."/>
            <person name="Tamura T."/>
        </authorList>
    </citation>
    <scope>NUCLEOTIDE SEQUENCE [LARGE SCALE GENOMIC DNA]</scope>
    <source>
        <strain evidence="3 4">NBRC 105041</strain>
    </source>
</reference>
<evidence type="ECO:0000256" key="1">
    <source>
        <dbReference type="SAM" id="MobiDB-lite"/>
    </source>
</evidence>
<dbReference type="AlphaFoldDB" id="A0A7R7DJR4"/>
<protein>
    <submittedName>
        <fullName evidence="3">Uncharacterized protein</fullName>
    </submittedName>
</protein>
<keyword evidence="4" id="KW-1185">Reference proteome</keyword>
<name>A0A7R7DJR4_9ACTN</name>
<accession>A0A7R7DJR4</accession>
<dbReference type="RefSeq" id="WP_203959845.1">
    <property type="nucleotide sequence ID" value="NZ_AP023355.1"/>
</dbReference>
<dbReference type="EMBL" id="AP023355">
    <property type="protein sequence ID" value="BCJ32863.1"/>
    <property type="molecule type" value="Genomic_DNA"/>
</dbReference>
<keyword evidence="2" id="KW-0812">Transmembrane</keyword>
<evidence type="ECO:0000313" key="4">
    <source>
        <dbReference type="Proteomes" id="UP000611640"/>
    </source>
</evidence>